<evidence type="ECO:0000313" key="1">
    <source>
        <dbReference type="EMBL" id="CAD7666240.1"/>
    </source>
</evidence>
<organism evidence="1">
    <name type="scientific">Oppiella nova</name>
    <dbReference type="NCBI Taxonomy" id="334625"/>
    <lineage>
        <taxon>Eukaryota</taxon>
        <taxon>Metazoa</taxon>
        <taxon>Ecdysozoa</taxon>
        <taxon>Arthropoda</taxon>
        <taxon>Chelicerata</taxon>
        <taxon>Arachnida</taxon>
        <taxon>Acari</taxon>
        <taxon>Acariformes</taxon>
        <taxon>Sarcoptiformes</taxon>
        <taxon>Oribatida</taxon>
        <taxon>Brachypylina</taxon>
        <taxon>Oppioidea</taxon>
        <taxon>Oppiidae</taxon>
        <taxon>Oppiella</taxon>
    </lineage>
</organism>
<dbReference type="EMBL" id="CAJPVJ010053066">
    <property type="protein sequence ID" value="CAG2183331.1"/>
    <property type="molecule type" value="Genomic_DNA"/>
</dbReference>
<proteinExistence type="predicted"/>
<feature type="non-terminal residue" evidence="1">
    <location>
        <position position="178"/>
    </location>
</feature>
<name>A0A7R9R2E9_9ACAR</name>
<gene>
    <name evidence="1" type="ORF">ONB1V03_LOCUS22752</name>
</gene>
<accession>A0A7R9R2E9</accession>
<keyword evidence="2" id="KW-1185">Reference proteome</keyword>
<dbReference type="AlphaFoldDB" id="A0A7R9R2E9"/>
<sequence>VSHLGDQRIVYQETGRQVPVVNGQRIIGYQIGSQIPQQQQQQQIVYPQVQQYGQYVPQTIPVSDLQQYYSVISQNPIQSYDQYVPYFSQNPSINTQPIQYTPQIEQPVQYGVQGQQVDQEQPIQYGPVQGVQQVRVQEDLSVNNRGQDIRINPLSVDQRVQQRPTLLINSGVKSAINV</sequence>
<reference evidence="1" key="1">
    <citation type="submission" date="2020-11" db="EMBL/GenBank/DDBJ databases">
        <authorList>
            <person name="Tran Van P."/>
        </authorList>
    </citation>
    <scope>NUCLEOTIDE SEQUENCE</scope>
</reference>
<evidence type="ECO:0000313" key="2">
    <source>
        <dbReference type="Proteomes" id="UP000728032"/>
    </source>
</evidence>
<protein>
    <submittedName>
        <fullName evidence="1">Uncharacterized protein</fullName>
    </submittedName>
</protein>
<dbReference type="EMBL" id="OC967891">
    <property type="protein sequence ID" value="CAD7666240.1"/>
    <property type="molecule type" value="Genomic_DNA"/>
</dbReference>
<dbReference type="Proteomes" id="UP000728032">
    <property type="component" value="Unassembled WGS sequence"/>
</dbReference>